<organism evidence="2">
    <name type="scientific">Timema bartmani</name>
    <dbReference type="NCBI Taxonomy" id="61472"/>
    <lineage>
        <taxon>Eukaryota</taxon>
        <taxon>Metazoa</taxon>
        <taxon>Ecdysozoa</taxon>
        <taxon>Arthropoda</taxon>
        <taxon>Hexapoda</taxon>
        <taxon>Insecta</taxon>
        <taxon>Pterygota</taxon>
        <taxon>Neoptera</taxon>
        <taxon>Polyneoptera</taxon>
        <taxon>Phasmatodea</taxon>
        <taxon>Timematodea</taxon>
        <taxon>Timematoidea</taxon>
        <taxon>Timematidae</taxon>
        <taxon>Timema</taxon>
    </lineage>
</organism>
<protein>
    <recommendedName>
        <fullName evidence="1">Beta-ketoacyl synthase C-terminal domain-containing protein</fullName>
    </recommendedName>
</protein>
<dbReference type="Gene3D" id="3.40.47.10">
    <property type="match status" value="1"/>
</dbReference>
<dbReference type="InterPro" id="IPR016039">
    <property type="entry name" value="Thiolase-like"/>
</dbReference>
<accession>A0A7R9FB97</accession>
<dbReference type="GO" id="GO:0016746">
    <property type="term" value="F:acyltransferase activity"/>
    <property type="evidence" value="ECO:0007669"/>
    <property type="project" value="InterPro"/>
</dbReference>
<gene>
    <name evidence="2" type="ORF">TBIB3V08_LOCUS11746</name>
</gene>
<reference evidence="2" key="1">
    <citation type="submission" date="2020-11" db="EMBL/GenBank/DDBJ databases">
        <authorList>
            <person name="Tran Van P."/>
        </authorList>
    </citation>
    <scope>NUCLEOTIDE SEQUENCE</scope>
</reference>
<dbReference type="InterPro" id="IPR014031">
    <property type="entry name" value="Ketoacyl_synth_C"/>
</dbReference>
<proteinExistence type="predicted"/>
<name>A0A7R9FB97_9NEOP</name>
<dbReference type="AlphaFoldDB" id="A0A7R9FB97"/>
<sequence>MFLQKAKYAKRIYASIVHSDSDCYGDRKSGYTVPLEYPLTSFLSRFYQRCGIDPSVISYLEADGSGIKTEQDLELWRIRGNK</sequence>
<evidence type="ECO:0000313" key="2">
    <source>
        <dbReference type="EMBL" id="CAD7449471.1"/>
    </source>
</evidence>
<dbReference type="EMBL" id="OD571787">
    <property type="protein sequence ID" value="CAD7449471.1"/>
    <property type="molecule type" value="Genomic_DNA"/>
</dbReference>
<feature type="domain" description="Beta-ketoacyl synthase C-terminal" evidence="1">
    <location>
        <begin position="13"/>
        <end position="75"/>
    </location>
</feature>
<evidence type="ECO:0000259" key="1">
    <source>
        <dbReference type="Pfam" id="PF02801"/>
    </source>
</evidence>
<dbReference type="Pfam" id="PF02801">
    <property type="entry name" value="Ketoacyl-synt_C"/>
    <property type="match status" value="1"/>
</dbReference>
<dbReference type="SUPFAM" id="SSF53901">
    <property type="entry name" value="Thiolase-like"/>
    <property type="match status" value="1"/>
</dbReference>